<keyword evidence="4" id="KW-1185">Reference proteome</keyword>
<feature type="region of interest" description="Disordered" evidence="1">
    <location>
        <begin position="419"/>
        <end position="439"/>
    </location>
</feature>
<feature type="domain" description="Amidohydrolase-related" evidence="2">
    <location>
        <begin position="56"/>
        <end position="376"/>
    </location>
</feature>
<evidence type="ECO:0000313" key="3">
    <source>
        <dbReference type="EMBL" id="MDT0300980.1"/>
    </source>
</evidence>
<accession>A0ABU2KNY2</accession>
<evidence type="ECO:0000313" key="4">
    <source>
        <dbReference type="Proteomes" id="UP001183226"/>
    </source>
</evidence>
<dbReference type="Proteomes" id="UP001183226">
    <property type="component" value="Unassembled WGS sequence"/>
</dbReference>
<dbReference type="InterPro" id="IPR050138">
    <property type="entry name" value="DHOase/Allantoinase_Hydrolase"/>
</dbReference>
<proteinExistence type="predicted"/>
<dbReference type="EMBL" id="JAVREK010000002">
    <property type="protein sequence ID" value="MDT0300980.1"/>
    <property type="molecule type" value="Genomic_DNA"/>
</dbReference>
<comment type="caution">
    <text evidence="3">The sequence shown here is derived from an EMBL/GenBank/DDBJ whole genome shotgun (WGS) entry which is preliminary data.</text>
</comment>
<gene>
    <name evidence="3" type="ORF">RM446_02525</name>
</gene>
<dbReference type="InterPro" id="IPR011059">
    <property type="entry name" value="Metal-dep_hydrolase_composite"/>
</dbReference>
<dbReference type="InterPro" id="IPR032466">
    <property type="entry name" value="Metal_Hydrolase"/>
</dbReference>
<dbReference type="Gene3D" id="3.20.20.140">
    <property type="entry name" value="Metal-dependent hydrolases"/>
    <property type="match status" value="1"/>
</dbReference>
<dbReference type="PANTHER" id="PTHR43668">
    <property type="entry name" value="ALLANTOINASE"/>
    <property type="match status" value="1"/>
</dbReference>
<dbReference type="Pfam" id="PF01979">
    <property type="entry name" value="Amidohydro_1"/>
    <property type="match status" value="1"/>
</dbReference>
<dbReference type="RefSeq" id="WP_311543414.1">
    <property type="nucleotide sequence ID" value="NZ_JAVREK010000002.1"/>
</dbReference>
<protein>
    <submittedName>
        <fullName evidence="3">Amidohydrolase family protein</fullName>
    </submittedName>
</protein>
<dbReference type="SUPFAM" id="SSF51338">
    <property type="entry name" value="Composite domain of metallo-dependent hydrolases"/>
    <property type="match status" value="1"/>
</dbReference>
<evidence type="ECO:0000259" key="2">
    <source>
        <dbReference type="Pfam" id="PF01979"/>
    </source>
</evidence>
<reference evidence="4" key="1">
    <citation type="submission" date="2023-07" db="EMBL/GenBank/DDBJ databases">
        <title>30 novel species of actinomycetes from the DSMZ collection.</title>
        <authorList>
            <person name="Nouioui I."/>
        </authorList>
    </citation>
    <scope>NUCLEOTIDE SEQUENCE [LARGE SCALE GENOMIC DNA]</scope>
    <source>
        <strain evidence="4">DSM 45055</strain>
    </source>
</reference>
<evidence type="ECO:0000256" key="1">
    <source>
        <dbReference type="SAM" id="MobiDB-lite"/>
    </source>
</evidence>
<sequence>MPQIDTVIRSRQVATPGGVAPASIGVGAGRILAVAGYRAPSTAPEDVDLGETALLPGGVDVDAAVQAPGRDLGEAYADTTAAAVRGGVTTLVASGPADPPITGERGLLAHLAAAAGTVPGVAFLGAVTASSTPADLAELRAAGAVGFHCSLSDGAGSADQRIDDTPLRKAMAELAAMDAPLVVHAEDAGELSEPQGPGPSALMAARPARAERRGVERLVAAARISGTRVLVSPFSAAECAAVLAAARAMGAGISAQTCPHYLCLPVEQVPEGSAAHSCRPPLRSGPNRDALWSALLDRGDPVITQVGSGHRPGTGVAGIGWTLPALWTAARRRGCDVADLARWTSQAPAEFVGLRRKGRIEPGYDADLVAFDAAAEQTVPESDPGPYCGRKLVGRVAGAWVEGRGAYGCALPAVPRRRFAEPDGHAPHTAPEKPAARPR</sequence>
<dbReference type="SUPFAM" id="SSF51556">
    <property type="entry name" value="Metallo-dependent hydrolases"/>
    <property type="match status" value="1"/>
</dbReference>
<dbReference type="PANTHER" id="PTHR43668:SF2">
    <property type="entry name" value="ALLANTOINASE"/>
    <property type="match status" value="1"/>
</dbReference>
<name>A0ABU2KNY2_9ACTN</name>
<organism evidence="3 4">
    <name type="scientific">Streptomonospora wellingtoniae</name>
    <dbReference type="NCBI Taxonomy" id="3075544"/>
    <lineage>
        <taxon>Bacteria</taxon>
        <taxon>Bacillati</taxon>
        <taxon>Actinomycetota</taxon>
        <taxon>Actinomycetes</taxon>
        <taxon>Streptosporangiales</taxon>
        <taxon>Nocardiopsidaceae</taxon>
        <taxon>Streptomonospora</taxon>
    </lineage>
</organism>
<dbReference type="InterPro" id="IPR006680">
    <property type="entry name" value="Amidohydro-rel"/>
</dbReference>